<dbReference type="SUPFAM" id="SSF103088">
    <property type="entry name" value="OmpA-like"/>
    <property type="match status" value="1"/>
</dbReference>
<feature type="domain" description="OmpA-like" evidence="10">
    <location>
        <begin position="143"/>
        <end position="265"/>
    </location>
</feature>
<keyword evidence="5 9" id="KW-1133">Transmembrane helix</keyword>
<dbReference type="RefSeq" id="WP_188664516.1">
    <property type="nucleotide sequence ID" value="NZ_BMHV01000013.1"/>
</dbReference>
<organism evidence="11 12">
    <name type="scientific">Terasakiella brassicae</name>
    <dbReference type="NCBI Taxonomy" id="1634917"/>
    <lineage>
        <taxon>Bacteria</taxon>
        <taxon>Pseudomonadati</taxon>
        <taxon>Pseudomonadota</taxon>
        <taxon>Alphaproteobacteria</taxon>
        <taxon>Rhodospirillales</taxon>
        <taxon>Terasakiellaceae</taxon>
        <taxon>Terasakiella</taxon>
    </lineage>
</organism>
<keyword evidence="6 7" id="KW-0472">Membrane</keyword>
<evidence type="ECO:0000313" key="11">
    <source>
        <dbReference type="EMBL" id="GGF66290.1"/>
    </source>
</evidence>
<feature type="transmembrane region" description="Helical" evidence="9">
    <location>
        <begin position="15"/>
        <end position="37"/>
    </location>
</feature>
<proteinExistence type="inferred from homology"/>
<dbReference type="Pfam" id="PF13677">
    <property type="entry name" value="MotB_plug"/>
    <property type="match status" value="1"/>
</dbReference>
<evidence type="ECO:0000256" key="2">
    <source>
        <dbReference type="ARBA" id="ARBA00008914"/>
    </source>
</evidence>
<dbReference type="InterPro" id="IPR050330">
    <property type="entry name" value="Bact_OuterMem_StrucFunc"/>
</dbReference>
<dbReference type="InterPro" id="IPR006665">
    <property type="entry name" value="OmpA-like"/>
</dbReference>
<dbReference type="PANTHER" id="PTHR30329">
    <property type="entry name" value="STATOR ELEMENT OF FLAGELLAR MOTOR COMPLEX"/>
    <property type="match status" value="1"/>
</dbReference>
<keyword evidence="3" id="KW-1003">Cell membrane</keyword>
<evidence type="ECO:0000256" key="4">
    <source>
        <dbReference type="ARBA" id="ARBA00022692"/>
    </source>
</evidence>
<dbReference type="PROSITE" id="PS51123">
    <property type="entry name" value="OMPA_2"/>
    <property type="match status" value="1"/>
</dbReference>
<evidence type="ECO:0000256" key="5">
    <source>
        <dbReference type="ARBA" id="ARBA00022989"/>
    </source>
</evidence>
<dbReference type="Gene3D" id="3.30.1330.60">
    <property type="entry name" value="OmpA-like domain"/>
    <property type="match status" value="1"/>
</dbReference>
<name>A0A917C0T1_9PROT</name>
<dbReference type="Pfam" id="PF00691">
    <property type="entry name" value="OmpA"/>
    <property type="match status" value="1"/>
</dbReference>
<comment type="caution">
    <text evidence="11">The sequence shown here is derived from an EMBL/GenBank/DDBJ whole genome shotgun (WGS) entry which is preliminary data.</text>
</comment>
<keyword evidence="11" id="KW-0282">Flagellum</keyword>
<dbReference type="Proteomes" id="UP000632498">
    <property type="component" value="Unassembled WGS sequence"/>
</dbReference>
<evidence type="ECO:0000256" key="1">
    <source>
        <dbReference type="ARBA" id="ARBA00004162"/>
    </source>
</evidence>
<evidence type="ECO:0000256" key="6">
    <source>
        <dbReference type="ARBA" id="ARBA00023136"/>
    </source>
</evidence>
<keyword evidence="4 9" id="KW-0812">Transmembrane</keyword>
<accession>A0A917C0T1</accession>
<keyword evidence="11" id="KW-0969">Cilium</keyword>
<sequence length="291" mass="31769">MAEEQKKCPPSGAPAWMATFADLMSLLLVLFVLLLTFSEMNVIKYKQMAGAMRNAFGISKQDRLAGVIEVDGQLQRKAARNISPTKSPVPTVSMEIPDTTDQEEFDINPAESPEEQASDVENEVAKIIAEEAADKGVDVERDGNEVKIRFPSEIAFDSGSANIGQAFADLLDKLTDVIKKSKGEVLVGGHTDNIPLGSGGPYRSNWELSAARATSVVHHFLNYSDIEPSKMAVQGFGDSRPLVPNDTPESRARNRRVEITLVLGEKEKEQVNDVQNQLESVFGPRPDSGLK</sequence>
<reference evidence="11" key="1">
    <citation type="journal article" date="2014" name="Int. J. Syst. Evol. Microbiol.">
        <title>Complete genome sequence of Corynebacterium casei LMG S-19264T (=DSM 44701T), isolated from a smear-ripened cheese.</title>
        <authorList>
            <consortium name="US DOE Joint Genome Institute (JGI-PGF)"/>
            <person name="Walter F."/>
            <person name="Albersmeier A."/>
            <person name="Kalinowski J."/>
            <person name="Ruckert C."/>
        </authorList>
    </citation>
    <scope>NUCLEOTIDE SEQUENCE</scope>
    <source>
        <strain evidence="11">CGMCC 1.15254</strain>
    </source>
</reference>
<evidence type="ECO:0000256" key="7">
    <source>
        <dbReference type="PROSITE-ProRule" id="PRU00473"/>
    </source>
</evidence>
<evidence type="ECO:0000256" key="9">
    <source>
        <dbReference type="SAM" id="Phobius"/>
    </source>
</evidence>
<evidence type="ECO:0000313" key="12">
    <source>
        <dbReference type="Proteomes" id="UP000632498"/>
    </source>
</evidence>
<evidence type="ECO:0000259" key="10">
    <source>
        <dbReference type="PROSITE" id="PS51123"/>
    </source>
</evidence>
<dbReference type="AlphaFoldDB" id="A0A917C0T1"/>
<protein>
    <submittedName>
        <fullName evidence="11">Flagellar motor protein MotB</fullName>
    </submittedName>
</protein>
<gene>
    <name evidence="11" type="primary">motB</name>
    <name evidence="11" type="ORF">GCM10011332_20430</name>
</gene>
<evidence type="ECO:0000256" key="3">
    <source>
        <dbReference type="ARBA" id="ARBA00022475"/>
    </source>
</evidence>
<dbReference type="EMBL" id="BMHV01000013">
    <property type="protein sequence ID" value="GGF66290.1"/>
    <property type="molecule type" value="Genomic_DNA"/>
</dbReference>
<feature type="region of interest" description="Disordered" evidence="8">
    <location>
        <begin position="268"/>
        <end position="291"/>
    </location>
</feature>
<dbReference type="PANTHER" id="PTHR30329:SF21">
    <property type="entry name" value="LIPOPROTEIN YIAD-RELATED"/>
    <property type="match status" value="1"/>
</dbReference>
<evidence type="ECO:0000256" key="8">
    <source>
        <dbReference type="SAM" id="MobiDB-lite"/>
    </source>
</evidence>
<keyword evidence="11" id="KW-0966">Cell projection</keyword>
<dbReference type="CDD" id="cd07185">
    <property type="entry name" value="OmpA_C-like"/>
    <property type="match status" value="1"/>
</dbReference>
<dbReference type="GO" id="GO:0005886">
    <property type="term" value="C:plasma membrane"/>
    <property type="evidence" value="ECO:0007669"/>
    <property type="project" value="UniProtKB-SubCell"/>
</dbReference>
<dbReference type="InterPro" id="IPR025713">
    <property type="entry name" value="MotB-like_N_dom"/>
</dbReference>
<dbReference type="InterPro" id="IPR036737">
    <property type="entry name" value="OmpA-like_sf"/>
</dbReference>
<comment type="similarity">
    <text evidence="2">Belongs to the MotB family.</text>
</comment>
<comment type="subcellular location">
    <subcellularLocation>
        <location evidence="1">Cell membrane</location>
        <topology evidence="1">Single-pass membrane protein</topology>
    </subcellularLocation>
</comment>
<reference evidence="11" key="2">
    <citation type="submission" date="2020-09" db="EMBL/GenBank/DDBJ databases">
        <authorList>
            <person name="Sun Q."/>
            <person name="Zhou Y."/>
        </authorList>
    </citation>
    <scope>NUCLEOTIDE SEQUENCE</scope>
    <source>
        <strain evidence="11">CGMCC 1.15254</strain>
    </source>
</reference>
<keyword evidence="12" id="KW-1185">Reference proteome</keyword>